<dbReference type="PROSITE" id="PS00108">
    <property type="entry name" value="PROTEIN_KINASE_ST"/>
    <property type="match status" value="1"/>
</dbReference>
<reference evidence="7" key="1">
    <citation type="submission" date="2023-10" db="EMBL/GenBank/DDBJ databases">
        <authorList>
            <person name="Chen Y."/>
            <person name="Shah S."/>
            <person name="Dougan E. K."/>
            <person name="Thang M."/>
            <person name="Chan C."/>
        </authorList>
    </citation>
    <scope>NUCLEOTIDE SEQUENCE [LARGE SCALE GENOMIC DNA]</scope>
</reference>
<dbReference type="Pfam" id="PF00069">
    <property type="entry name" value="Pkinase"/>
    <property type="match status" value="1"/>
</dbReference>
<evidence type="ECO:0000256" key="5">
    <source>
        <dbReference type="ARBA" id="ARBA00022840"/>
    </source>
</evidence>
<dbReference type="PANTHER" id="PTHR24353">
    <property type="entry name" value="CYCLIC NUCLEOTIDE-DEPENDENT PROTEIN KINASE"/>
    <property type="match status" value="1"/>
</dbReference>
<comment type="caution">
    <text evidence="7">The sequence shown here is derived from an EMBL/GenBank/DDBJ whole genome shotgun (WGS) entry which is preliminary data.</text>
</comment>
<feature type="domain" description="Protein kinase" evidence="6">
    <location>
        <begin position="16"/>
        <end position="237"/>
    </location>
</feature>
<evidence type="ECO:0000256" key="3">
    <source>
        <dbReference type="ARBA" id="ARBA00022741"/>
    </source>
</evidence>
<keyword evidence="3" id="KW-0547">Nucleotide-binding</keyword>
<dbReference type="Gene3D" id="3.30.200.20">
    <property type="entry name" value="Phosphorylase Kinase, domain 1"/>
    <property type="match status" value="1"/>
</dbReference>
<dbReference type="EMBL" id="CAUYUJ010003686">
    <property type="protein sequence ID" value="CAK0806324.1"/>
    <property type="molecule type" value="Genomic_DNA"/>
</dbReference>
<keyword evidence="4" id="KW-0418">Kinase</keyword>
<sequence>MAAGKPQAAVYDPSVFQFSRTLACGSFGRVRHAIHDGTHLAVKVMKKHHLIELKQADHVIQEKRLLAQADSPFIVYMKGYAKDNHYVYIVMECVPGGELFAHLRRLRKFKNEQAKFYAAQAGHAIKHIHSKNIIHRDVKPENILLTHQGYCKGRRITDFGFAKLMDPGTRTYTLCGTPEYMAPEVLVNKGHSKPVDWWALGILTYEMMVGQPPFCDDDPMGLYQKVLSCKVYFPKFF</sequence>
<protein>
    <recommendedName>
        <fullName evidence="6">Protein kinase domain-containing protein</fullName>
    </recommendedName>
</protein>
<dbReference type="PROSITE" id="PS50011">
    <property type="entry name" value="PROTEIN_KINASE_DOM"/>
    <property type="match status" value="1"/>
</dbReference>
<dbReference type="SMART" id="SM00220">
    <property type="entry name" value="S_TKc"/>
    <property type="match status" value="1"/>
</dbReference>
<dbReference type="InterPro" id="IPR000719">
    <property type="entry name" value="Prot_kinase_dom"/>
</dbReference>
<evidence type="ECO:0000313" key="8">
    <source>
        <dbReference type="Proteomes" id="UP001189429"/>
    </source>
</evidence>
<accession>A0ABN9QJU6</accession>
<dbReference type="InterPro" id="IPR011009">
    <property type="entry name" value="Kinase-like_dom_sf"/>
</dbReference>
<keyword evidence="5" id="KW-0067">ATP-binding</keyword>
<dbReference type="PIRSF" id="PIRSF000654">
    <property type="entry name" value="Integrin-linked_kinase"/>
    <property type="match status" value="1"/>
</dbReference>
<dbReference type="PANTHER" id="PTHR24353:SF37">
    <property type="entry name" value="CAMP-DEPENDENT PROTEIN KINASE CATALYTIC SUBUNIT PRKX"/>
    <property type="match status" value="1"/>
</dbReference>
<evidence type="ECO:0000256" key="2">
    <source>
        <dbReference type="ARBA" id="ARBA00022679"/>
    </source>
</evidence>
<keyword evidence="8" id="KW-1185">Reference proteome</keyword>
<keyword evidence="1" id="KW-0723">Serine/threonine-protein kinase</keyword>
<dbReference type="Proteomes" id="UP001189429">
    <property type="component" value="Unassembled WGS sequence"/>
</dbReference>
<dbReference type="SUPFAM" id="SSF56112">
    <property type="entry name" value="Protein kinase-like (PK-like)"/>
    <property type="match status" value="1"/>
</dbReference>
<keyword evidence="2" id="KW-0808">Transferase</keyword>
<evidence type="ECO:0000313" key="7">
    <source>
        <dbReference type="EMBL" id="CAK0806324.1"/>
    </source>
</evidence>
<dbReference type="InterPro" id="IPR008271">
    <property type="entry name" value="Ser/Thr_kinase_AS"/>
</dbReference>
<proteinExistence type="predicted"/>
<dbReference type="Gene3D" id="1.10.510.10">
    <property type="entry name" value="Transferase(Phosphotransferase) domain 1"/>
    <property type="match status" value="1"/>
</dbReference>
<name>A0ABN9QJU6_9DINO</name>
<evidence type="ECO:0000256" key="4">
    <source>
        <dbReference type="ARBA" id="ARBA00022777"/>
    </source>
</evidence>
<gene>
    <name evidence="7" type="ORF">PCOR1329_LOCUS12591</name>
</gene>
<evidence type="ECO:0000256" key="1">
    <source>
        <dbReference type="ARBA" id="ARBA00022527"/>
    </source>
</evidence>
<evidence type="ECO:0000259" key="6">
    <source>
        <dbReference type="PROSITE" id="PS50011"/>
    </source>
</evidence>
<organism evidence="7 8">
    <name type="scientific">Prorocentrum cordatum</name>
    <dbReference type="NCBI Taxonomy" id="2364126"/>
    <lineage>
        <taxon>Eukaryota</taxon>
        <taxon>Sar</taxon>
        <taxon>Alveolata</taxon>
        <taxon>Dinophyceae</taxon>
        <taxon>Prorocentrales</taxon>
        <taxon>Prorocentraceae</taxon>
        <taxon>Prorocentrum</taxon>
    </lineage>
</organism>